<sequence>MINFILFYFDKWEKFQFLSITVVFIDTTAVVGEIASIIRFCIISKGQYVFGTSEDIQKQFQIGQFGRMQEIFFQFFFCQTHIQLKNFQQQHLTQKLKILQNYKRFNFQFCGNKFWFNFLIYSFVDFLLFANGISINHNKYLINLKYFVLSQSALFWYFCTSMKHQMDLILIRNH</sequence>
<organism evidence="2 3">
    <name type="scientific">Paramecium sonneborni</name>
    <dbReference type="NCBI Taxonomy" id="65129"/>
    <lineage>
        <taxon>Eukaryota</taxon>
        <taxon>Sar</taxon>
        <taxon>Alveolata</taxon>
        <taxon>Ciliophora</taxon>
        <taxon>Intramacronucleata</taxon>
        <taxon>Oligohymenophorea</taxon>
        <taxon>Peniculida</taxon>
        <taxon>Parameciidae</taxon>
        <taxon>Paramecium</taxon>
    </lineage>
</organism>
<proteinExistence type="predicted"/>
<keyword evidence="1" id="KW-0472">Membrane</keyword>
<reference evidence="2" key="1">
    <citation type="submission" date="2021-01" db="EMBL/GenBank/DDBJ databases">
        <authorList>
            <consortium name="Genoscope - CEA"/>
            <person name="William W."/>
        </authorList>
    </citation>
    <scope>NUCLEOTIDE SEQUENCE</scope>
</reference>
<dbReference type="AlphaFoldDB" id="A0A8S1RNQ2"/>
<feature type="transmembrane region" description="Helical" evidence="1">
    <location>
        <begin position="15"/>
        <end position="38"/>
    </location>
</feature>
<evidence type="ECO:0000313" key="2">
    <source>
        <dbReference type="EMBL" id="CAD8128952.1"/>
    </source>
</evidence>
<gene>
    <name evidence="2" type="ORF">PSON_ATCC_30995.1.T2010015</name>
</gene>
<evidence type="ECO:0008006" key="4">
    <source>
        <dbReference type="Google" id="ProtNLM"/>
    </source>
</evidence>
<evidence type="ECO:0000256" key="1">
    <source>
        <dbReference type="SAM" id="Phobius"/>
    </source>
</evidence>
<protein>
    <recommendedName>
        <fullName evidence="4">Transmembrane protein</fullName>
    </recommendedName>
</protein>
<name>A0A8S1RNQ2_9CILI</name>
<keyword evidence="3" id="KW-1185">Reference proteome</keyword>
<comment type="caution">
    <text evidence="2">The sequence shown here is derived from an EMBL/GenBank/DDBJ whole genome shotgun (WGS) entry which is preliminary data.</text>
</comment>
<keyword evidence="1" id="KW-1133">Transmembrane helix</keyword>
<feature type="transmembrane region" description="Helical" evidence="1">
    <location>
        <begin position="114"/>
        <end position="134"/>
    </location>
</feature>
<keyword evidence="1" id="KW-0812">Transmembrane</keyword>
<dbReference type="EMBL" id="CAJJDN010000201">
    <property type="protein sequence ID" value="CAD8128952.1"/>
    <property type="molecule type" value="Genomic_DNA"/>
</dbReference>
<evidence type="ECO:0000313" key="3">
    <source>
        <dbReference type="Proteomes" id="UP000692954"/>
    </source>
</evidence>
<accession>A0A8S1RNQ2</accession>
<dbReference type="Proteomes" id="UP000692954">
    <property type="component" value="Unassembled WGS sequence"/>
</dbReference>
<feature type="transmembrane region" description="Helical" evidence="1">
    <location>
        <begin position="140"/>
        <end position="159"/>
    </location>
</feature>